<dbReference type="Ensembl" id="ENSPCET00000018181.1">
    <property type="protein sequence ID" value="ENSPCEP00000017572.1"/>
    <property type="gene ID" value="ENSPCEG00000013790.1"/>
</dbReference>
<dbReference type="GO" id="GO:0008168">
    <property type="term" value="F:methyltransferase activity"/>
    <property type="evidence" value="ECO:0007669"/>
    <property type="project" value="UniProtKB-KW"/>
</dbReference>
<feature type="region of interest" description="Disordered" evidence="2">
    <location>
        <begin position="41"/>
        <end position="65"/>
    </location>
</feature>
<keyword evidence="1" id="KW-0694">RNA-binding</keyword>
<dbReference type="Gene3D" id="3.40.50.150">
    <property type="entry name" value="Vaccinia Virus protein VP39"/>
    <property type="match status" value="1"/>
</dbReference>
<sequence length="65" mass="7149">MNTLLVWAGAICYELVNQDFLAIDPSDPKYSDVTSILLDPSCSGSGQGEGGRRRRSPCRLVEHRP</sequence>
<reference evidence="4" key="1">
    <citation type="submission" date="2025-08" db="UniProtKB">
        <authorList>
            <consortium name="Ensembl"/>
        </authorList>
    </citation>
    <scope>IDENTIFICATION</scope>
</reference>
<dbReference type="Proteomes" id="UP000694393">
    <property type="component" value="Unplaced"/>
</dbReference>
<dbReference type="AlphaFoldDB" id="A0A8C8SAK6"/>
<comment type="similarity">
    <text evidence="1">Belongs to the class I-like SAM-binding methyltransferase superfamily. RsmB/NOP family.</text>
</comment>
<keyword evidence="1" id="KW-0489">Methyltransferase</keyword>
<dbReference type="PROSITE" id="PS51686">
    <property type="entry name" value="SAM_MT_RSMB_NOP"/>
    <property type="match status" value="1"/>
</dbReference>
<evidence type="ECO:0000259" key="3">
    <source>
        <dbReference type="PROSITE" id="PS51686"/>
    </source>
</evidence>
<feature type="domain" description="SAM-dependent MTase RsmB/NOP-type" evidence="3">
    <location>
        <begin position="1"/>
        <end position="65"/>
    </location>
</feature>
<comment type="caution">
    <text evidence="1">Lacks conserved residue(s) required for the propagation of feature annotation.</text>
</comment>
<name>A0A8C8SAK6_9SAUR</name>
<organism evidence="4 5">
    <name type="scientific">Pelusios castaneus</name>
    <name type="common">West African mud turtle</name>
    <dbReference type="NCBI Taxonomy" id="367368"/>
    <lineage>
        <taxon>Eukaryota</taxon>
        <taxon>Metazoa</taxon>
        <taxon>Chordata</taxon>
        <taxon>Craniata</taxon>
        <taxon>Vertebrata</taxon>
        <taxon>Euteleostomi</taxon>
        <taxon>Archelosauria</taxon>
        <taxon>Testudinata</taxon>
        <taxon>Testudines</taxon>
        <taxon>Pleurodira</taxon>
        <taxon>Pelomedusidae</taxon>
        <taxon>Pelusios</taxon>
    </lineage>
</organism>
<dbReference type="InterPro" id="IPR029063">
    <property type="entry name" value="SAM-dependent_MTases_sf"/>
</dbReference>
<dbReference type="GO" id="GO:0032259">
    <property type="term" value="P:methylation"/>
    <property type="evidence" value="ECO:0007669"/>
    <property type="project" value="UniProtKB-KW"/>
</dbReference>
<keyword evidence="5" id="KW-1185">Reference proteome</keyword>
<keyword evidence="1" id="KW-0808">Transferase</keyword>
<feature type="binding site" evidence="1">
    <location>
        <position position="19"/>
    </location>
    <ligand>
        <name>S-adenosyl-L-methionine</name>
        <dbReference type="ChEBI" id="CHEBI:59789"/>
    </ligand>
</feature>
<protein>
    <recommendedName>
        <fullName evidence="3">SAM-dependent MTase RsmB/NOP-type domain-containing protein</fullName>
    </recommendedName>
</protein>
<evidence type="ECO:0000313" key="4">
    <source>
        <dbReference type="Ensembl" id="ENSPCEP00000017572.1"/>
    </source>
</evidence>
<accession>A0A8C8SAK6</accession>
<evidence type="ECO:0000256" key="2">
    <source>
        <dbReference type="SAM" id="MobiDB-lite"/>
    </source>
</evidence>
<feature type="binding site" evidence="1">
    <location>
        <position position="39"/>
    </location>
    <ligand>
        <name>S-adenosyl-L-methionine</name>
        <dbReference type="ChEBI" id="CHEBI:59789"/>
    </ligand>
</feature>
<dbReference type="GO" id="GO:0003723">
    <property type="term" value="F:RNA binding"/>
    <property type="evidence" value="ECO:0007669"/>
    <property type="project" value="UniProtKB-UniRule"/>
</dbReference>
<keyword evidence="1" id="KW-0949">S-adenosyl-L-methionine</keyword>
<dbReference type="InterPro" id="IPR001678">
    <property type="entry name" value="MeTrfase_RsmB-F_NOP2_dom"/>
</dbReference>
<reference evidence="4" key="2">
    <citation type="submission" date="2025-09" db="UniProtKB">
        <authorList>
            <consortium name="Ensembl"/>
        </authorList>
    </citation>
    <scope>IDENTIFICATION</scope>
</reference>
<evidence type="ECO:0000256" key="1">
    <source>
        <dbReference type="PROSITE-ProRule" id="PRU01023"/>
    </source>
</evidence>
<proteinExistence type="inferred from homology"/>
<evidence type="ECO:0000313" key="5">
    <source>
        <dbReference type="Proteomes" id="UP000694393"/>
    </source>
</evidence>